<dbReference type="InterPro" id="IPR001373">
    <property type="entry name" value="Cullin_N"/>
</dbReference>
<dbReference type="GO" id="GO:0006511">
    <property type="term" value="P:ubiquitin-dependent protein catabolic process"/>
    <property type="evidence" value="ECO:0007669"/>
    <property type="project" value="InterPro"/>
</dbReference>
<evidence type="ECO:0000256" key="1">
    <source>
        <dbReference type="PROSITE-ProRule" id="PRU00330"/>
    </source>
</evidence>
<organism evidence="4 5">
    <name type="scientific">Dibothriocephalus latus</name>
    <name type="common">Fish tapeworm</name>
    <name type="synonym">Diphyllobothrium latum</name>
    <dbReference type="NCBI Taxonomy" id="60516"/>
    <lineage>
        <taxon>Eukaryota</taxon>
        <taxon>Metazoa</taxon>
        <taxon>Spiralia</taxon>
        <taxon>Lophotrochozoa</taxon>
        <taxon>Platyhelminthes</taxon>
        <taxon>Cestoda</taxon>
        <taxon>Eucestoda</taxon>
        <taxon>Diphyllobothriidea</taxon>
        <taxon>Diphyllobothriidae</taxon>
        <taxon>Dibothriocephalus</taxon>
    </lineage>
</organism>
<evidence type="ECO:0000259" key="3">
    <source>
        <dbReference type="PROSITE" id="PS50069"/>
    </source>
</evidence>
<evidence type="ECO:0000313" key="5">
    <source>
        <dbReference type="Proteomes" id="UP000281553"/>
    </source>
</evidence>
<reference evidence="4 5" key="1">
    <citation type="submission" date="2018-11" db="EMBL/GenBank/DDBJ databases">
        <authorList>
            <consortium name="Pathogen Informatics"/>
        </authorList>
    </citation>
    <scope>NUCLEOTIDE SEQUENCE [LARGE SCALE GENOMIC DNA]</scope>
</reference>
<accession>A0A3P6QMV2</accession>
<dbReference type="Proteomes" id="UP000281553">
    <property type="component" value="Unassembled WGS sequence"/>
</dbReference>
<dbReference type="PROSITE" id="PS50069">
    <property type="entry name" value="CULLIN_2"/>
    <property type="match status" value="1"/>
</dbReference>
<dbReference type="Pfam" id="PF00888">
    <property type="entry name" value="Cullin"/>
    <property type="match status" value="1"/>
</dbReference>
<sequence length="115" mass="13019">MSSFRNEMDKAFAQAVNASPKSAVLPRSNVRAAEYLSRYMDTLLRKSPKHYSDAELEAKLTASITLFKYIEEKDIFRKRVDVGLLFFNGINFPVTELVSIGCMFDFGPSLPVLFV</sequence>
<dbReference type="GO" id="GO:0031625">
    <property type="term" value="F:ubiquitin protein ligase binding"/>
    <property type="evidence" value="ECO:0007669"/>
    <property type="project" value="InterPro"/>
</dbReference>
<dbReference type="InterPro" id="IPR016158">
    <property type="entry name" value="Cullin_homology"/>
</dbReference>
<dbReference type="Gene3D" id="1.20.1310.10">
    <property type="entry name" value="Cullin Repeats"/>
    <property type="match status" value="1"/>
</dbReference>
<feature type="domain" description="Cullin family profile" evidence="3">
    <location>
        <begin position="31"/>
        <end position="78"/>
    </location>
</feature>
<proteinExistence type="inferred from homology"/>
<evidence type="ECO:0000256" key="2">
    <source>
        <dbReference type="RuleBase" id="RU003829"/>
    </source>
</evidence>
<dbReference type="AlphaFoldDB" id="A0A3P6QMV2"/>
<protein>
    <recommendedName>
        <fullName evidence="3">Cullin family profile domain-containing protein</fullName>
    </recommendedName>
</protein>
<dbReference type="EMBL" id="UYRU01014402">
    <property type="protein sequence ID" value="VDK50149.1"/>
    <property type="molecule type" value="Genomic_DNA"/>
</dbReference>
<keyword evidence="5" id="KW-1185">Reference proteome</keyword>
<dbReference type="InterPro" id="IPR036317">
    <property type="entry name" value="Cullin_homology_sf"/>
</dbReference>
<evidence type="ECO:0000313" key="4">
    <source>
        <dbReference type="EMBL" id="VDK50149.1"/>
    </source>
</evidence>
<dbReference type="OrthoDB" id="27073at2759"/>
<comment type="similarity">
    <text evidence="1 2">Belongs to the cullin family.</text>
</comment>
<dbReference type="SUPFAM" id="SSF75632">
    <property type="entry name" value="Cullin homology domain"/>
    <property type="match status" value="1"/>
</dbReference>
<gene>
    <name evidence="4" type="ORF">DILT_LOCUS1773</name>
</gene>
<name>A0A3P6QMV2_DIBLA</name>